<name>G5HE61_9FIRM</name>
<dbReference type="Proteomes" id="UP000003763">
    <property type="component" value="Unassembled WGS sequence"/>
</dbReference>
<dbReference type="PATRIC" id="fig|742733.3.peg.906"/>
<dbReference type="HOGENOM" id="CLU_1944982_0_0_9"/>
<accession>G5HE61</accession>
<evidence type="ECO:0000313" key="2">
    <source>
        <dbReference type="EMBL" id="EHF00288.1"/>
    </source>
</evidence>
<comment type="caution">
    <text evidence="2">The sequence shown here is derived from an EMBL/GenBank/DDBJ whole genome shotgun (WGS) entry which is preliminary data.</text>
</comment>
<protein>
    <recommendedName>
        <fullName evidence="4">Single-stranded DNA-binding protein</fullName>
    </recommendedName>
</protein>
<dbReference type="AlphaFoldDB" id="G5HE61"/>
<feature type="region of interest" description="Disordered" evidence="1">
    <location>
        <begin position="101"/>
        <end position="129"/>
    </location>
</feature>
<evidence type="ECO:0000313" key="3">
    <source>
        <dbReference type="Proteomes" id="UP000003763"/>
    </source>
</evidence>
<organism evidence="2 3">
    <name type="scientific">[Clostridium] citroniae WAL-17108</name>
    <dbReference type="NCBI Taxonomy" id="742733"/>
    <lineage>
        <taxon>Bacteria</taxon>
        <taxon>Bacillati</taxon>
        <taxon>Bacillota</taxon>
        <taxon>Clostridia</taxon>
        <taxon>Lachnospirales</taxon>
        <taxon>Lachnospiraceae</taxon>
        <taxon>Enterocloster</taxon>
    </lineage>
</organism>
<sequence>MGLRSNGFYATVWEVRPGKGNYIDVNLSTSKKDPKDNTKYITDYNGFARFVGSGAKELAAGLKRLDRIHVTEFEVTNHFDQDKKVTFTNLTVFAAEMIGQNRSTPTADSSPKGFMNIPDDVDEQGLPFN</sequence>
<reference evidence="2 3" key="1">
    <citation type="submission" date="2011-08" db="EMBL/GenBank/DDBJ databases">
        <title>The Genome Sequence of Clostridium citroniae WAL-17108.</title>
        <authorList>
            <consortium name="The Broad Institute Genome Sequencing Platform"/>
            <person name="Earl A."/>
            <person name="Ward D."/>
            <person name="Feldgarden M."/>
            <person name="Gevers D."/>
            <person name="Finegold S.M."/>
            <person name="Summanen P.H."/>
            <person name="Molitoris D.R."/>
            <person name="Vaisanen M.L."/>
            <person name="Daigneault M."/>
            <person name="Allen-Vercoe E."/>
            <person name="Young S.K."/>
            <person name="Zeng Q."/>
            <person name="Gargeya S."/>
            <person name="Fitzgerald M."/>
            <person name="Haas B."/>
            <person name="Abouelleil A."/>
            <person name="Alvarado L."/>
            <person name="Arachchi H.M."/>
            <person name="Berlin A."/>
            <person name="Brown A."/>
            <person name="Chapman S.B."/>
            <person name="Chen Z."/>
            <person name="Dunbar C."/>
            <person name="Freedman E."/>
            <person name="Gearin G."/>
            <person name="Gellesch M."/>
            <person name="Goldberg J."/>
            <person name="Griggs A."/>
            <person name="Gujja S."/>
            <person name="Heiman D."/>
            <person name="Howarth C."/>
            <person name="Larson L."/>
            <person name="Lui A."/>
            <person name="MacDonald P.J.P."/>
            <person name="Montmayeur A."/>
            <person name="Murphy C."/>
            <person name="Neiman D."/>
            <person name="Pearson M."/>
            <person name="Priest M."/>
            <person name="Roberts A."/>
            <person name="Saif S."/>
            <person name="Shea T."/>
            <person name="Shenoy N."/>
            <person name="Sisk P."/>
            <person name="Stolte C."/>
            <person name="Sykes S."/>
            <person name="Wortman J."/>
            <person name="Nusbaum C."/>
            <person name="Birren B."/>
        </authorList>
    </citation>
    <scope>NUCLEOTIDE SEQUENCE [LARGE SCALE GENOMIC DNA]</scope>
    <source>
        <strain evidence="2 3">WAL-17108</strain>
    </source>
</reference>
<dbReference type="eggNOG" id="ENOG5034BDP">
    <property type="taxonomic scope" value="Bacteria"/>
</dbReference>
<gene>
    <name evidence="2" type="ORF">HMPREF9469_00873</name>
</gene>
<evidence type="ECO:0008006" key="4">
    <source>
        <dbReference type="Google" id="ProtNLM"/>
    </source>
</evidence>
<dbReference type="RefSeq" id="WP_007859528.1">
    <property type="nucleotide sequence ID" value="NZ_JH376420.1"/>
</dbReference>
<proteinExistence type="predicted"/>
<evidence type="ECO:0000256" key="1">
    <source>
        <dbReference type="SAM" id="MobiDB-lite"/>
    </source>
</evidence>
<dbReference type="EMBL" id="ADLJ01000006">
    <property type="protein sequence ID" value="EHF00288.1"/>
    <property type="molecule type" value="Genomic_DNA"/>
</dbReference>